<dbReference type="EMBL" id="WTPW01000838">
    <property type="protein sequence ID" value="KAF0475812.1"/>
    <property type="molecule type" value="Genomic_DNA"/>
</dbReference>
<dbReference type="Proteomes" id="UP000439903">
    <property type="component" value="Unassembled WGS sequence"/>
</dbReference>
<name>A0A8H3XKZ8_GIGMA</name>
<comment type="caution">
    <text evidence="2">The sequence shown here is derived from an EMBL/GenBank/DDBJ whole genome shotgun (WGS) entry which is preliminary data.</text>
</comment>
<feature type="region of interest" description="Disordered" evidence="1">
    <location>
        <begin position="111"/>
        <end position="131"/>
    </location>
</feature>
<organism evidence="2 3">
    <name type="scientific">Gigaspora margarita</name>
    <dbReference type="NCBI Taxonomy" id="4874"/>
    <lineage>
        <taxon>Eukaryota</taxon>
        <taxon>Fungi</taxon>
        <taxon>Fungi incertae sedis</taxon>
        <taxon>Mucoromycota</taxon>
        <taxon>Glomeromycotina</taxon>
        <taxon>Glomeromycetes</taxon>
        <taxon>Diversisporales</taxon>
        <taxon>Gigasporaceae</taxon>
        <taxon>Gigaspora</taxon>
    </lineage>
</organism>
<dbReference type="OrthoDB" id="10682308at2759"/>
<evidence type="ECO:0000313" key="2">
    <source>
        <dbReference type="EMBL" id="KAF0475812.1"/>
    </source>
</evidence>
<proteinExistence type="predicted"/>
<gene>
    <name evidence="2" type="ORF">F8M41_024514</name>
</gene>
<evidence type="ECO:0000256" key="1">
    <source>
        <dbReference type="SAM" id="MobiDB-lite"/>
    </source>
</evidence>
<keyword evidence="3" id="KW-1185">Reference proteome</keyword>
<reference evidence="2 3" key="1">
    <citation type="journal article" date="2019" name="Environ. Microbiol.">
        <title>At the nexus of three kingdoms: the genome of the mycorrhizal fungus Gigaspora margarita provides insights into plant, endobacterial and fungal interactions.</title>
        <authorList>
            <person name="Venice F."/>
            <person name="Ghignone S."/>
            <person name="Salvioli di Fossalunga A."/>
            <person name="Amselem J."/>
            <person name="Novero M."/>
            <person name="Xianan X."/>
            <person name="Sedzielewska Toro K."/>
            <person name="Morin E."/>
            <person name="Lipzen A."/>
            <person name="Grigoriev I.V."/>
            <person name="Henrissat B."/>
            <person name="Martin F.M."/>
            <person name="Bonfante P."/>
        </authorList>
    </citation>
    <scope>NUCLEOTIDE SEQUENCE [LARGE SCALE GENOMIC DNA]</scope>
    <source>
        <strain evidence="2 3">BEG34</strain>
    </source>
</reference>
<sequence length="201" mass="22264">MRSQIGGSSRPPNNPRLISVDTFPFMAPIAASTLLGAQFNNRNHNYNFASHIMSAIALVSPPEVLSSSQVTSDSSVPKRQFKINNPIIPQIINKKKYLPLRVPLGYPPNLSCTNDSSSRNPSSVLSKNSPAINVSTRRNKISSPFLTVPDSISPSIFYENESSDSNNSDIEWYEATWGNRRLKYEFGENDSDADENVDELV</sequence>
<protein>
    <submittedName>
        <fullName evidence="2">Uncharacterized protein</fullName>
    </submittedName>
</protein>
<dbReference type="AlphaFoldDB" id="A0A8H3XKZ8"/>
<evidence type="ECO:0000313" key="3">
    <source>
        <dbReference type="Proteomes" id="UP000439903"/>
    </source>
</evidence>
<accession>A0A8H3XKZ8</accession>